<dbReference type="HOGENOM" id="CLU_1736594_0_0_5"/>
<evidence type="ECO:0000256" key="1">
    <source>
        <dbReference type="ARBA" id="ARBA00002190"/>
    </source>
</evidence>
<keyword evidence="4 6" id="KW-0238">DNA-binding</keyword>
<comment type="function">
    <text evidence="1 6">Required for the transposition of the insertion element.</text>
</comment>
<evidence type="ECO:0000256" key="2">
    <source>
        <dbReference type="ARBA" id="ARBA00010961"/>
    </source>
</evidence>
<organism evidence="8 9">
    <name type="scientific">Acidiphilium multivorum (strain DSM 11245 / JCM 8867 / NBRC 100883 / AIU 301)</name>
    <dbReference type="NCBI Taxonomy" id="926570"/>
    <lineage>
        <taxon>Bacteria</taxon>
        <taxon>Pseudomonadati</taxon>
        <taxon>Pseudomonadota</taxon>
        <taxon>Alphaproteobacteria</taxon>
        <taxon>Acetobacterales</taxon>
        <taxon>Acidocellaceae</taxon>
        <taxon>Acidiphilium</taxon>
    </lineage>
</organism>
<dbReference type="KEGG" id="amv:ACMV_19320"/>
<dbReference type="EMBL" id="AP012035">
    <property type="protein sequence ID" value="BAJ81279.1"/>
    <property type="molecule type" value="Genomic_DNA"/>
</dbReference>
<evidence type="ECO:0000256" key="7">
    <source>
        <dbReference type="SAM" id="MobiDB-lite"/>
    </source>
</evidence>
<protein>
    <recommendedName>
        <fullName evidence="6">Mutator family transposase</fullName>
    </recommendedName>
</protein>
<comment type="similarity">
    <text evidence="2 6">Belongs to the transposase mutator family.</text>
</comment>
<feature type="region of interest" description="Disordered" evidence="7">
    <location>
        <begin position="1"/>
        <end position="25"/>
    </location>
</feature>
<gene>
    <name evidence="8" type="ordered locus">ACMV_19320</name>
</gene>
<feature type="compositionally biased region" description="Basic and acidic residues" evidence="7">
    <location>
        <begin position="1"/>
        <end position="10"/>
    </location>
</feature>
<keyword evidence="5 6" id="KW-0233">DNA recombination</keyword>
<proteinExistence type="inferred from homology"/>
<dbReference type="GO" id="GO:0003677">
    <property type="term" value="F:DNA binding"/>
    <property type="evidence" value="ECO:0007669"/>
    <property type="project" value="UniProtKB-UniRule"/>
</dbReference>
<evidence type="ECO:0000256" key="5">
    <source>
        <dbReference type="ARBA" id="ARBA00023172"/>
    </source>
</evidence>
<evidence type="ECO:0000313" key="9">
    <source>
        <dbReference type="Proteomes" id="UP000007100"/>
    </source>
</evidence>
<reference evidence="8 9" key="1">
    <citation type="submission" date="2010-12" db="EMBL/GenBank/DDBJ databases">
        <title>Whole genome sequence of Acidiphilium multivorum AIU301.</title>
        <authorList>
            <person name="Narita-Yamada S."/>
            <person name="Nakamura S."/>
            <person name="Ito N."/>
            <person name="Takarada H."/>
            <person name="Katano Y."/>
            <person name="Nakazawa H."/>
            <person name="Hosoyama A."/>
            <person name="Yamada R."/>
            <person name="Fujita N."/>
        </authorList>
    </citation>
    <scope>NUCLEOTIDE SEQUENCE [LARGE SCALE GENOMIC DNA]</scope>
    <source>
        <strain evidence="9">DSM 11245 / JCM 8867 / AIU301</strain>
    </source>
</reference>
<dbReference type="PANTHER" id="PTHR33217">
    <property type="entry name" value="TRANSPOSASE FOR INSERTION SEQUENCE ELEMENT IS1081"/>
    <property type="match status" value="1"/>
</dbReference>
<dbReference type="GO" id="GO:0004803">
    <property type="term" value="F:transposase activity"/>
    <property type="evidence" value="ECO:0007669"/>
    <property type="project" value="UniProtKB-UniRule"/>
</dbReference>
<name>F0IZR9_ACIMA</name>
<sequence>MAEMDYHLSDDTEVENSRNGYGRKSVSTGTEKIEIAVPRDRAGSFDPQLIAKRQRRFPGFDDKIITHYHSDSGSEVVTARSRPLRVVQPGKARHVPWPSVAAWIKSSVVIAIGTEPMLCTGGCKSILCLRQGFEHLPQSHLASHPSQDNS</sequence>
<dbReference type="PANTHER" id="PTHR33217:SF8">
    <property type="entry name" value="MUTATOR FAMILY TRANSPOSASE"/>
    <property type="match status" value="1"/>
</dbReference>
<accession>F0IZR9</accession>
<evidence type="ECO:0000256" key="4">
    <source>
        <dbReference type="ARBA" id="ARBA00023125"/>
    </source>
</evidence>
<evidence type="ECO:0000313" key="8">
    <source>
        <dbReference type="EMBL" id="BAJ81279.1"/>
    </source>
</evidence>
<evidence type="ECO:0000256" key="6">
    <source>
        <dbReference type="RuleBase" id="RU365089"/>
    </source>
</evidence>
<keyword evidence="3 6" id="KW-0815">Transposition</keyword>
<keyword evidence="9" id="KW-1185">Reference proteome</keyword>
<keyword evidence="6" id="KW-0814">Transposable element</keyword>
<evidence type="ECO:0000256" key="3">
    <source>
        <dbReference type="ARBA" id="ARBA00022578"/>
    </source>
</evidence>
<dbReference type="AlphaFoldDB" id="F0IZR9"/>
<dbReference type="GO" id="GO:0006313">
    <property type="term" value="P:DNA transposition"/>
    <property type="evidence" value="ECO:0007669"/>
    <property type="project" value="UniProtKB-UniRule"/>
</dbReference>
<dbReference type="Proteomes" id="UP000007100">
    <property type="component" value="Chromosome"/>
</dbReference>
<dbReference type="Pfam" id="PF00872">
    <property type="entry name" value="Transposase_mut"/>
    <property type="match status" value="1"/>
</dbReference>
<dbReference type="InterPro" id="IPR001207">
    <property type="entry name" value="Transposase_mutator"/>
</dbReference>